<keyword evidence="4 6" id="KW-1133">Transmembrane helix</keyword>
<accession>A0A919IZT6</accession>
<evidence type="ECO:0000313" key="8">
    <source>
        <dbReference type="EMBL" id="GIE09774.1"/>
    </source>
</evidence>
<evidence type="ECO:0000313" key="9">
    <source>
        <dbReference type="Proteomes" id="UP000598174"/>
    </source>
</evidence>
<dbReference type="PANTHER" id="PTHR13414:SF9">
    <property type="entry name" value="PROTON-COUPLED ZINC ANTIPORTER SLC30A9, MITOCHONDRIAL"/>
    <property type="match status" value="1"/>
</dbReference>
<evidence type="ECO:0000256" key="3">
    <source>
        <dbReference type="ARBA" id="ARBA00022692"/>
    </source>
</evidence>
<dbReference type="SUPFAM" id="SSF161111">
    <property type="entry name" value="Cation efflux protein transmembrane domain-like"/>
    <property type="match status" value="1"/>
</dbReference>
<dbReference type="EMBL" id="BOMM01000012">
    <property type="protein sequence ID" value="GIE09774.1"/>
    <property type="molecule type" value="Genomic_DNA"/>
</dbReference>
<evidence type="ECO:0000256" key="5">
    <source>
        <dbReference type="ARBA" id="ARBA00023136"/>
    </source>
</evidence>
<dbReference type="PANTHER" id="PTHR13414">
    <property type="entry name" value="HUEL-CATION TRANSPORTER"/>
    <property type="match status" value="1"/>
</dbReference>
<dbReference type="Pfam" id="PF01545">
    <property type="entry name" value="Cation_efflux"/>
    <property type="match status" value="1"/>
</dbReference>
<organism evidence="8 9">
    <name type="scientific">Paractinoplanes ferrugineus</name>
    <dbReference type="NCBI Taxonomy" id="113564"/>
    <lineage>
        <taxon>Bacteria</taxon>
        <taxon>Bacillati</taxon>
        <taxon>Actinomycetota</taxon>
        <taxon>Actinomycetes</taxon>
        <taxon>Micromonosporales</taxon>
        <taxon>Micromonosporaceae</taxon>
        <taxon>Paractinoplanes</taxon>
    </lineage>
</organism>
<name>A0A919IZT6_9ACTN</name>
<dbReference type="Proteomes" id="UP000598174">
    <property type="component" value="Unassembled WGS sequence"/>
</dbReference>
<feature type="transmembrane region" description="Helical" evidence="6">
    <location>
        <begin position="162"/>
        <end position="184"/>
    </location>
</feature>
<dbReference type="InterPro" id="IPR002524">
    <property type="entry name" value="Cation_efflux"/>
</dbReference>
<evidence type="ECO:0000256" key="1">
    <source>
        <dbReference type="ARBA" id="ARBA00004141"/>
    </source>
</evidence>
<dbReference type="GO" id="GO:0016020">
    <property type="term" value="C:membrane"/>
    <property type="evidence" value="ECO:0007669"/>
    <property type="project" value="UniProtKB-SubCell"/>
</dbReference>
<keyword evidence="9" id="KW-1185">Reference proteome</keyword>
<dbReference type="RefSeq" id="WP_203816368.1">
    <property type="nucleotide sequence ID" value="NZ_BAAABP010000007.1"/>
</dbReference>
<evidence type="ECO:0000256" key="2">
    <source>
        <dbReference type="ARBA" id="ARBA00022448"/>
    </source>
</evidence>
<dbReference type="SUPFAM" id="SSF160240">
    <property type="entry name" value="Cation efflux protein cytoplasmic domain-like"/>
    <property type="match status" value="1"/>
</dbReference>
<dbReference type="InterPro" id="IPR027469">
    <property type="entry name" value="Cation_efflux_TMD_sf"/>
</dbReference>
<comment type="caution">
    <text evidence="8">The sequence shown here is derived from an EMBL/GenBank/DDBJ whole genome shotgun (WGS) entry which is preliminary data.</text>
</comment>
<dbReference type="InterPro" id="IPR040177">
    <property type="entry name" value="SLC30A9"/>
</dbReference>
<evidence type="ECO:0000256" key="4">
    <source>
        <dbReference type="ARBA" id="ARBA00022989"/>
    </source>
</evidence>
<dbReference type="InterPro" id="IPR058533">
    <property type="entry name" value="Cation_efflux_TM"/>
</dbReference>
<keyword evidence="2" id="KW-0813">Transport</keyword>
<dbReference type="AlphaFoldDB" id="A0A919IZT6"/>
<keyword evidence="3 6" id="KW-0812">Transmembrane</keyword>
<feature type="transmembrane region" description="Helical" evidence="6">
    <location>
        <begin position="9"/>
        <end position="30"/>
    </location>
</feature>
<dbReference type="Gene3D" id="1.20.1510.10">
    <property type="entry name" value="Cation efflux protein transmembrane domain"/>
    <property type="match status" value="1"/>
</dbReference>
<sequence>MSAEGGTRAIIAALTANLGIAVTKFIAWLLTGSSSMLAEAIHSVADSGNQLLLLIGGKQSRRKATAEHPFGYGRERFIYAFIVSIVLFSVGGLFALYEAWHKIQHPEPIESWKWVPLVVLVIAIALEGYSFMTAIRESNHTRGKTTWVNFVRRAKAPELPVVLLEDSGALVGLVFALFGVTLTLITGNGIWDGIGTGAIGILLVAIAAILAVETKSLLIGEGATPEDTRKIERAILAGDGIERIIHMKTLYLGPEELLVAVKIAVPRAERADDLAKHIDQTEVRIREAVPIARVIYIEPDIFSERRAKAVAEEAPADSLRP</sequence>
<gene>
    <name evidence="8" type="ORF">Afe05nite_16140</name>
</gene>
<proteinExistence type="predicted"/>
<evidence type="ECO:0000259" key="7">
    <source>
        <dbReference type="Pfam" id="PF01545"/>
    </source>
</evidence>
<feature type="transmembrane region" description="Helical" evidence="6">
    <location>
        <begin position="77"/>
        <end position="97"/>
    </location>
</feature>
<comment type="subcellular location">
    <subcellularLocation>
        <location evidence="1">Membrane</location>
        <topology evidence="1">Multi-pass membrane protein</topology>
    </subcellularLocation>
</comment>
<dbReference type="NCBIfam" id="TIGR01297">
    <property type="entry name" value="CDF"/>
    <property type="match status" value="1"/>
</dbReference>
<keyword evidence="5 6" id="KW-0472">Membrane</keyword>
<reference evidence="8" key="1">
    <citation type="submission" date="2021-01" db="EMBL/GenBank/DDBJ databases">
        <title>Whole genome shotgun sequence of Actinoplanes ferrugineus NBRC 15555.</title>
        <authorList>
            <person name="Komaki H."/>
            <person name="Tamura T."/>
        </authorList>
    </citation>
    <scope>NUCLEOTIDE SEQUENCE</scope>
    <source>
        <strain evidence="8">NBRC 15555</strain>
    </source>
</reference>
<feature type="transmembrane region" description="Helical" evidence="6">
    <location>
        <begin position="117"/>
        <end position="135"/>
    </location>
</feature>
<protein>
    <submittedName>
        <fullName evidence="8">Transporter</fullName>
    </submittedName>
</protein>
<evidence type="ECO:0000256" key="6">
    <source>
        <dbReference type="SAM" id="Phobius"/>
    </source>
</evidence>
<dbReference type="InterPro" id="IPR036837">
    <property type="entry name" value="Cation_efflux_CTD_sf"/>
</dbReference>
<feature type="transmembrane region" description="Helical" evidence="6">
    <location>
        <begin position="190"/>
        <end position="212"/>
    </location>
</feature>
<feature type="domain" description="Cation efflux protein transmembrane" evidence="7">
    <location>
        <begin position="10"/>
        <end position="218"/>
    </location>
</feature>
<dbReference type="GO" id="GO:0006829">
    <property type="term" value="P:zinc ion transport"/>
    <property type="evidence" value="ECO:0007669"/>
    <property type="project" value="InterPro"/>
</dbReference>
<dbReference type="GO" id="GO:0008324">
    <property type="term" value="F:monoatomic cation transmembrane transporter activity"/>
    <property type="evidence" value="ECO:0007669"/>
    <property type="project" value="InterPro"/>
</dbReference>